<organism evidence="3 4">
    <name type="scientific">Entotheonella factor</name>
    <dbReference type="NCBI Taxonomy" id="1429438"/>
    <lineage>
        <taxon>Bacteria</taxon>
        <taxon>Pseudomonadati</taxon>
        <taxon>Nitrospinota/Tectimicrobiota group</taxon>
        <taxon>Candidatus Tectimicrobiota</taxon>
        <taxon>Candidatus Entotheonellia</taxon>
        <taxon>Candidatus Entotheonellales</taxon>
        <taxon>Candidatus Entotheonellaceae</taxon>
        <taxon>Candidatus Entotheonella</taxon>
    </lineage>
</organism>
<accession>W4LHH0</accession>
<sequence length="119" mass="13221">MAFELNHVHVKSPDPQQTAKFYVDNLGAEIMGDIPGRGVRLNLHGLTINLTTHVEDQKREQHYGMEHFALNTDDIDTVVNNLTSSGAKLLEEMTSQTGRRVCFLEGPDGVQFELIQAAS</sequence>
<dbReference type="PANTHER" id="PTHR43048">
    <property type="entry name" value="METHYLMALONYL-COA EPIMERASE"/>
    <property type="match status" value="1"/>
</dbReference>
<dbReference type="GO" id="GO:0046491">
    <property type="term" value="P:L-methylmalonyl-CoA metabolic process"/>
    <property type="evidence" value="ECO:0007669"/>
    <property type="project" value="TreeGrafter"/>
</dbReference>
<evidence type="ECO:0000259" key="2">
    <source>
        <dbReference type="PROSITE" id="PS51819"/>
    </source>
</evidence>
<dbReference type="PROSITE" id="PS51819">
    <property type="entry name" value="VOC"/>
    <property type="match status" value="1"/>
</dbReference>
<dbReference type="CDD" id="cd06587">
    <property type="entry name" value="VOC"/>
    <property type="match status" value="1"/>
</dbReference>
<dbReference type="InterPro" id="IPR029068">
    <property type="entry name" value="Glyas_Bleomycin-R_OHBP_Dase"/>
</dbReference>
<protein>
    <recommendedName>
        <fullName evidence="2">VOC domain-containing protein</fullName>
    </recommendedName>
</protein>
<dbReference type="Proteomes" id="UP000019141">
    <property type="component" value="Unassembled WGS sequence"/>
</dbReference>
<keyword evidence="1" id="KW-0479">Metal-binding</keyword>
<dbReference type="InterPro" id="IPR004360">
    <property type="entry name" value="Glyas_Fos-R_dOase_dom"/>
</dbReference>
<dbReference type="GO" id="GO:0046872">
    <property type="term" value="F:metal ion binding"/>
    <property type="evidence" value="ECO:0007669"/>
    <property type="project" value="UniProtKB-KW"/>
</dbReference>
<dbReference type="SUPFAM" id="SSF54593">
    <property type="entry name" value="Glyoxalase/Bleomycin resistance protein/Dihydroxybiphenyl dioxygenase"/>
    <property type="match status" value="1"/>
</dbReference>
<dbReference type="InterPro" id="IPR037523">
    <property type="entry name" value="VOC_core"/>
</dbReference>
<dbReference type="GO" id="GO:0004493">
    <property type="term" value="F:methylmalonyl-CoA epimerase activity"/>
    <property type="evidence" value="ECO:0007669"/>
    <property type="project" value="TreeGrafter"/>
</dbReference>
<dbReference type="AlphaFoldDB" id="W4LHH0"/>
<comment type="caution">
    <text evidence="3">The sequence shown here is derived from an EMBL/GenBank/DDBJ whole genome shotgun (WGS) entry which is preliminary data.</text>
</comment>
<evidence type="ECO:0000256" key="1">
    <source>
        <dbReference type="ARBA" id="ARBA00022723"/>
    </source>
</evidence>
<dbReference type="HOGENOM" id="CLU_046006_2_7_7"/>
<name>W4LHH0_ENTF1</name>
<dbReference type="PANTHER" id="PTHR43048:SF5">
    <property type="entry name" value="BLR5325 PROTEIN"/>
    <property type="match status" value="1"/>
</dbReference>
<keyword evidence="4" id="KW-1185">Reference proteome</keyword>
<feature type="domain" description="VOC" evidence="2">
    <location>
        <begin position="4"/>
        <end position="117"/>
    </location>
</feature>
<dbReference type="Pfam" id="PF00903">
    <property type="entry name" value="Glyoxalase"/>
    <property type="match status" value="1"/>
</dbReference>
<evidence type="ECO:0000313" key="3">
    <source>
        <dbReference type="EMBL" id="ETW97344.1"/>
    </source>
</evidence>
<evidence type="ECO:0000313" key="4">
    <source>
        <dbReference type="Proteomes" id="UP000019141"/>
    </source>
</evidence>
<dbReference type="InterPro" id="IPR051785">
    <property type="entry name" value="MMCE/EMCE_epimerase"/>
</dbReference>
<gene>
    <name evidence="3" type="ORF">ETSY1_23060</name>
</gene>
<reference evidence="3 4" key="1">
    <citation type="journal article" date="2014" name="Nature">
        <title>An environmental bacterial taxon with a large and distinct metabolic repertoire.</title>
        <authorList>
            <person name="Wilson M.C."/>
            <person name="Mori T."/>
            <person name="Ruckert C."/>
            <person name="Uria A.R."/>
            <person name="Helf M.J."/>
            <person name="Takada K."/>
            <person name="Gernert C."/>
            <person name="Steffens U.A."/>
            <person name="Heycke N."/>
            <person name="Schmitt S."/>
            <person name="Rinke C."/>
            <person name="Helfrich E.J."/>
            <person name="Brachmann A.O."/>
            <person name="Gurgui C."/>
            <person name="Wakimoto T."/>
            <person name="Kracht M."/>
            <person name="Crusemann M."/>
            <person name="Hentschel U."/>
            <person name="Abe I."/>
            <person name="Matsunaga S."/>
            <person name="Kalinowski J."/>
            <person name="Takeyama H."/>
            <person name="Piel J."/>
        </authorList>
    </citation>
    <scope>NUCLEOTIDE SEQUENCE [LARGE SCALE GENOMIC DNA]</scope>
    <source>
        <strain evidence="4">TSY1</strain>
    </source>
</reference>
<proteinExistence type="predicted"/>
<dbReference type="Gene3D" id="3.10.180.10">
    <property type="entry name" value="2,3-Dihydroxybiphenyl 1,2-Dioxygenase, domain 1"/>
    <property type="match status" value="1"/>
</dbReference>
<dbReference type="EMBL" id="AZHW01000678">
    <property type="protein sequence ID" value="ETW97344.1"/>
    <property type="molecule type" value="Genomic_DNA"/>
</dbReference>